<evidence type="ECO:0000256" key="1">
    <source>
        <dbReference type="ARBA" id="ARBA00001970"/>
    </source>
</evidence>
<evidence type="ECO:0000259" key="8">
    <source>
        <dbReference type="Pfam" id="PF20628"/>
    </source>
</evidence>
<dbReference type="Pfam" id="PF04261">
    <property type="entry name" value="Dyp_perox_N"/>
    <property type="match status" value="1"/>
</dbReference>
<feature type="domain" description="Dyp-type peroxidase N-terminal" evidence="7">
    <location>
        <begin position="46"/>
        <end position="127"/>
    </location>
</feature>
<dbReference type="GO" id="GO:0005829">
    <property type="term" value="C:cytosol"/>
    <property type="evidence" value="ECO:0007669"/>
    <property type="project" value="TreeGrafter"/>
</dbReference>
<dbReference type="PANTHER" id="PTHR30521">
    <property type="entry name" value="DEFERROCHELATASE/PEROXIDASE"/>
    <property type="match status" value="1"/>
</dbReference>
<accession>A0A3G6IWQ2</accession>
<protein>
    <submittedName>
        <fullName evidence="9">Putative deferrochelatase/peroxidase YfeX</fullName>
        <ecNumber evidence="9">1.11.1.-</ecNumber>
    </submittedName>
</protein>
<keyword evidence="3" id="KW-0479">Metal-binding</keyword>
<evidence type="ECO:0000256" key="5">
    <source>
        <dbReference type="ARBA" id="ARBA00023004"/>
    </source>
</evidence>
<proteinExistence type="inferred from homology"/>
<dbReference type="PANTHER" id="PTHR30521:SF0">
    <property type="entry name" value="DYP-TYPE PEROXIDASE FAMILY PROTEIN"/>
    <property type="match status" value="1"/>
</dbReference>
<dbReference type="NCBIfam" id="TIGR01413">
    <property type="entry name" value="Dyp_perox_fam"/>
    <property type="match status" value="1"/>
</dbReference>
<dbReference type="KEGG" id="cpso:CPPEL_01185"/>
<dbReference type="PROSITE" id="PS51404">
    <property type="entry name" value="DYP_PEROXIDASE"/>
    <property type="match status" value="1"/>
</dbReference>
<dbReference type="AlphaFoldDB" id="A0A3G6IWQ2"/>
<dbReference type="EMBL" id="CP033898">
    <property type="protein sequence ID" value="AZA08384.1"/>
    <property type="molecule type" value="Genomic_DNA"/>
</dbReference>
<dbReference type="OrthoDB" id="3251355at2"/>
<dbReference type="Proteomes" id="UP000271426">
    <property type="component" value="Chromosome"/>
</dbReference>
<gene>
    <name evidence="9" type="primary">yfeX</name>
    <name evidence="9" type="ORF">CPPEL_01185</name>
</gene>
<dbReference type="InterPro" id="IPR006314">
    <property type="entry name" value="Dyp_peroxidase"/>
</dbReference>
<comment type="similarity">
    <text evidence="6">Belongs to the DyP-type peroxidase family.</text>
</comment>
<evidence type="ECO:0000256" key="2">
    <source>
        <dbReference type="ARBA" id="ARBA00022559"/>
    </source>
</evidence>
<evidence type="ECO:0000256" key="3">
    <source>
        <dbReference type="ARBA" id="ARBA00022723"/>
    </source>
</evidence>
<dbReference type="GO" id="GO:0020037">
    <property type="term" value="F:heme binding"/>
    <property type="evidence" value="ECO:0007669"/>
    <property type="project" value="InterPro"/>
</dbReference>
<dbReference type="RefSeq" id="WP_123959368.1">
    <property type="nucleotide sequence ID" value="NZ_CP033898.1"/>
</dbReference>
<evidence type="ECO:0000256" key="6">
    <source>
        <dbReference type="ARBA" id="ARBA00025737"/>
    </source>
</evidence>
<dbReference type="Pfam" id="PF20628">
    <property type="entry name" value="Dyp_perox_C"/>
    <property type="match status" value="1"/>
</dbReference>
<evidence type="ECO:0000256" key="4">
    <source>
        <dbReference type="ARBA" id="ARBA00023002"/>
    </source>
</evidence>
<feature type="domain" description="Dyp-type peroxidase C-terminal" evidence="8">
    <location>
        <begin position="132"/>
        <end position="289"/>
    </location>
</feature>
<name>A0A3G6IWQ2_9CORY</name>
<dbReference type="InterPro" id="IPR048327">
    <property type="entry name" value="Dyp_perox_N"/>
</dbReference>
<comment type="cofactor">
    <cofactor evidence="1">
        <name>heme b</name>
        <dbReference type="ChEBI" id="CHEBI:60344"/>
    </cofactor>
</comment>
<dbReference type="GO" id="GO:0004601">
    <property type="term" value="F:peroxidase activity"/>
    <property type="evidence" value="ECO:0007669"/>
    <property type="project" value="UniProtKB-KW"/>
</dbReference>
<dbReference type="SUPFAM" id="SSF54909">
    <property type="entry name" value="Dimeric alpha+beta barrel"/>
    <property type="match status" value="1"/>
</dbReference>
<evidence type="ECO:0000313" key="9">
    <source>
        <dbReference type="EMBL" id="AZA08384.1"/>
    </source>
</evidence>
<dbReference type="EC" id="1.11.1.-" evidence="9"/>
<dbReference type="InterPro" id="IPR048328">
    <property type="entry name" value="Dyp_perox_C"/>
</dbReference>
<dbReference type="GO" id="GO:0046872">
    <property type="term" value="F:metal ion binding"/>
    <property type="evidence" value="ECO:0007669"/>
    <property type="project" value="UniProtKB-KW"/>
</dbReference>
<dbReference type="InterPro" id="IPR011008">
    <property type="entry name" value="Dimeric_a/b-barrel"/>
</dbReference>
<sequence>MFHQSGILGIGTTDHSFIEFDLKEPSSAALKAIAEAINVPTTAGANVVLGIRPSVWATLAPAEDVPENVHDFSEPIEGPDGFSMPATQHDGWLWVHASSRSQTFDVVKHLLKTLKDVLVLKTETTGWVYESNRDLTGFEDGTENPGSLEAPSVIAVPDGQPGAGSAVLLFQLWRHKSQEWEALPVPDQELAMGRTKAESIELDDEEKPDSSHVARTVVEVDGEELDIYRRNVAYGDHRDHGTVFVGFSFDQWRMEEMLRRMAGADNGPRDQITRFTEAISGAWYVCPSISALAKFLD</sequence>
<keyword evidence="2 9" id="KW-0575">Peroxidase</keyword>
<keyword evidence="10" id="KW-1185">Reference proteome</keyword>
<organism evidence="9 10">
    <name type="scientific">Corynebacterium pseudopelargi</name>
    <dbReference type="NCBI Taxonomy" id="2080757"/>
    <lineage>
        <taxon>Bacteria</taxon>
        <taxon>Bacillati</taxon>
        <taxon>Actinomycetota</taxon>
        <taxon>Actinomycetes</taxon>
        <taxon>Mycobacteriales</taxon>
        <taxon>Corynebacteriaceae</taxon>
        <taxon>Corynebacterium</taxon>
    </lineage>
</organism>
<reference evidence="9 10" key="1">
    <citation type="submission" date="2018-11" db="EMBL/GenBank/DDBJ databases">
        <authorList>
            <person name="Kleinhagauer T."/>
            <person name="Glaeser S.P."/>
            <person name="Spergser J."/>
            <person name="Ruckert C."/>
            <person name="Kaempfer P."/>
            <person name="Busse H.-J."/>
        </authorList>
    </citation>
    <scope>NUCLEOTIDE SEQUENCE [LARGE SCALE GENOMIC DNA]</scope>
    <source>
        <strain evidence="9 10">812CH</strain>
    </source>
</reference>
<keyword evidence="4 9" id="KW-0560">Oxidoreductase</keyword>
<evidence type="ECO:0000259" key="7">
    <source>
        <dbReference type="Pfam" id="PF04261"/>
    </source>
</evidence>
<keyword evidence="5" id="KW-0408">Iron</keyword>
<evidence type="ECO:0000313" key="10">
    <source>
        <dbReference type="Proteomes" id="UP000271426"/>
    </source>
</evidence>